<evidence type="ECO:0000256" key="7">
    <source>
        <dbReference type="ARBA" id="ARBA00023002"/>
    </source>
</evidence>
<accession>A0ABW8JNX0</accession>
<dbReference type="NCBIfam" id="TIGR00745">
    <property type="entry name" value="apbA_panE"/>
    <property type="match status" value="1"/>
</dbReference>
<feature type="domain" description="Ketopantoate reductase C-terminal" evidence="12">
    <location>
        <begin position="179"/>
        <end position="302"/>
    </location>
</feature>
<dbReference type="PANTHER" id="PTHR21708:SF26">
    <property type="entry name" value="2-DEHYDROPANTOATE 2-REDUCTASE"/>
    <property type="match status" value="1"/>
</dbReference>
<protein>
    <recommendedName>
        <fullName evidence="4 10">2-dehydropantoate 2-reductase</fullName>
        <ecNumber evidence="3 10">1.1.1.169</ecNumber>
    </recommendedName>
    <alternativeName>
        <fullName evidence="8 10">Ketopantoate reductase</fullName>
    </alternativeName>
</protein>
<evidence type="ECO:0000256" key="1">
    <source>
        <dbReference type="ARBA" id="ARBA00004994"/>
    </source>
</evidence>
<dbReference type="EMBL" id="JADIKJ010000019">
    <property type="protein sequence ID" value="MFK2901881.1"/>
    <property type="molecule type" value="Genomic_DNA"/>
</dbReference>
<dbReference type="Pfam" id="PF08546">
    <property type="entry name" value="ApbA_C"/>
    <property type="match status" value="1"/>
</dbReference>
<dbReference type="PANTHER" id="PTHR21708">
    <property type="entry name" value="PROBABLE 2-DEHYDROPANTOATE 2-REDUCTASE"/>
    <property type="match status" value="1"/>
</dbReference>
<dbReference type="Gene3D" id="1.10.1040.10">
    <property type="entry name" value="N-(1-d-carboxylethyl)-l-norvaline Dehydrogenase, domain 2"/>
    <property type="match status" value="1"/>
</dbReference>
<evidence type="ECO:0000313" key="14">
    <source>
        <dbReference type="Proteomes" id="UP001620461"/>
    </source>
</evidence>
<evidence type="ECO:0000256" key="3">
    <source>
        <dbReference type="ARBA" id="ARBA00013014"/>
    </source>
</evidence>
<dbReference type="EC" id="1.1.1.169" evidence="3 10"/>
<dbReference type="Proteomes" id="UP001620461">
    <property type="component" value="Unassembled WGS sequence"/>
</dbReference>
<evidence type="ECO:0000256" key="6">
    <source>
        <dbReference type="ARBA" id="ARBA00022857"/>
    </source>
</evidence>
<dbReference type="InterPro" id="IPR013328">
    <property type="entry name" value="6PGD_dom2"/>
</dbReference>
<comment type="similarity">
    <text evidence="2 10">Belongs to the ketopantoate reductase family.</text>
</comment>
<feature type="domain" description="Ketopantoate reductase N-terminal" evidence="11">
    <location>
        <begin position="3"/>
        <end position="152"/>
    </location>
</feature>
<dbReference type="SUPFAM" id="SSF51735">
    <property type="entry name" value="NAD(P)-binding Rossmann-fold domains"/>
    <property type="match status" value="1"/>
</dbReference>
<comment type="pathway">
    <text evidence="1 10">Cofactor biosynthesis; (R)-pantothenate biosynthesis; (R)-pantoate from 3-methyl-2-oxobutanoate: step 2/2.</text>
</comment>
<evidence type="ECO:0000256" key="4">
    <source>
        <dbReference type="ARBA" id="ARBA00019465"/>
    </source>
</evidence>
<dbReference type="Pfam" id="PF02558">
    <property type="entry name" value="ApbA"/>
    <property type="match status" value="1"/>
</dbReference>
<evidence type="ECO:0000256" key="2">
    <source>
        <dbReference type="ARBA" id="ARBA00007870"/>
    </source>
</evidence>
<keyword evidence="7 10" id="KW-0560">Oxidoreductase</keyword>
<evidence type="ECO:0000256" key="10">
    <source>
        <dbReference type="RuleBase" id="RU362068"/>
    </source>
</evidence>
<dbReference type="InterPro" id="IPR051402">
    <property type="entry name" value="KPR-Related"/>
</dbReference>
<dbReference type="InterPro" id="IPR036291">
    <property type="entry name" value="NAD(P)-bd_dom_sf"/>
</dbReference>
<evidence type="ECO:0000259" key="11">
    <source>
        <dbReference type="Pfam" id="PF02558"/>
    </source>
</evidence>
<keyword evidence="14" id="KW-1185">Reference proteome</keyword>
<comment type="function">
    <text evidence="10">Catalyzes the NADPH-dependent reduction of ketopantoate into pantoic acid.</text>
</comment>
<dbReference type="InterPro" id="IPR008927">
    <property type="entry name" value="6-PGluconate_DH-like_C_sf"/>
</dbReference>
<comment type="caution">
    <text evidence="13">The sequence shown here is derived from an EMBL/GenBank/DDBJ whole genome shotgun (WGS) entry which is preliminary data.</text>
</comment>
<proteinExistence type="inferred from homology"/>
<evidence type="ECO:0000313" key="13">
    <source>
        <dbReference type="EMBL" id="MFK2901881.1"/>
    </source>
</evidence>
<gene>
    <name evidence="13" type="primary">panE</name>
    <name evidence="13" type="ORF">ISP15_16195</name>
</gene>
<evidence type="ECO:0000256" key="9">
    <source>
        <dbReference type="ARBA" id="ARBA00048793"/>
    </source>
</evidence>
<dbReference type="NCBIfam" id="NF005094">
    <property type="entry name" value="PRK06522.2-5"/>
    <property type="match status" value="1"/>
</dbReference>
<evidence type="ECO:0000256" key="8">
    <source>
        <dbReference type="ARBA" id="ARBA00032024"/>
    </source>
</evidence>
<dbReference type="RefSeq" id="WP_404548767.1">
    <property type="nucleotide sequence ID" value="NZ_JADIKJ010000019.1"/>
</dbReference>
<reference evidence="13 14" key="1">
    <citation type="submission" date="2020-10" db="EMBL/GenBank/DDBJ databases">
        <title>Phylogeny of dyella-like bacteria.</title>
        <authorList>
            <person name="Fu J."/>
        </authorList>
    </citation>
    <scope>NUCLEOTIDE SEQUENCE [LARGE SCALE GENOMIC DNA]</scope>
    <source>
        <strain evidence="13 14">JP1</strain>
    </source>
</reference>
<evidence type="ECO:0000259" key="12">
    <source>
        <dbReference type="Pfam" id="PF08546"/>
    </source>
</evidence>
<keyword evidence="5 10" id="KW-0566">Pantothenate biosynthesis</keyword>
<sequence>MKILMVGAGAIGGYFGGRLLESGQHVTFLVRKRRADRLARSGLVIRSPLGDASLPSPPTVQAHALDQPFDLVIVSCKAYHLPQVIDDMAPAVGADTAILPLLNGMRHLDLLEARFGAARVLGGQCVIAATLDDEGTVRHLNRSHGLTFGERDGSRSTRVQGIAQAMSKAQFESRLSGAIVQDMWDKWVFLASLAGITCLMRAPVGDIVATPGGMQATLGLLDDCRRVAEATGHLPGEAVLQRARSVLTEQASTLSASMMRDLEQGGAVEADHVIGDLLARGESCGLDLPMLRLAYAHLKAYESRRSRSAAS</sequence>
<evidence type="ECO:0000256" key="5">
    <source>
        <dbReference type="ARBA" id="ARBA00022655"/>
    </source>
</evidence>
<name>A0ABW8JNX0_9GAMM</name>
<comment type="catalytic activity">
    <reaction evidence="9 10">
        <text>(R)-pantoate + NADP(+) = 2-dehydropantoate + NADPH + H(+)</text>
        <dbReference type="Rhea" id="RHEA:16233"/>
        <dbReference type="ChEBI" id="CHEBI:11561"/>
        <dbReference type="ChEBI" id="CHEBI:15378"/>
        <dbReference type="ChEBI" id="CHEBI:15980"/>
        <dbReference type="ChEBI" id="CHEBI:57783"/>
        <dbReference type="ChEBI" id="CHEBI:58349"/>
        <dbReference type="EC" id="1.1.1.169"/>
    </reaction>
</comment>
<organism evidence="13 14">
    <name type="scientific">Dyella jejuensis</name>
    <dbReference type="NCBI Taxonomy" id="1432009"/>
    <lineage>
        <taxon>Bacteria</taxon>
        <taxon>Pseudomonadati</taxon>
        <taxon>Pseudomonadota</taxon>
        <taxon>Gammaproteobacteria</taxon>
        <taxon>Lysobacterales</taxon>
        <taxon>Rhodanobacteraceae</taxon>
        <taxon>Dyella</taxon>
    </lineage>
</organism>
<dbReference type="InterPro" id="IPR013332">
    <property type="entry name" value="KPR_N"/>
</dbReference>
<dbReference type="Gene3D" id="3.40.50.720">
    <property type="entry name" value="NAD(P)-binding Rossmann-like Domain"/>
    <property type="match status" value="1"/>
</dbReference>
<dbReference type="InterPro" id="IPR003710">
    <property type="entry name" value="ApbA"/>
</dbReference>
<keyword evidence="6 10" id="KW-0521">NADP</keyword>
<dbReference type="GO" id="GO:0008677">
    <property type="term" value="F:2-dehydropantoate 2-reductase activity"/>
    <property type="evidence" value="ECO:0007669"/>
    <property type="project" value="UniProtKB-EC"/>
</dbReference>
<dbReference type="InterPro" id="IPR013752">
    <property type="entry name" value="KPA_reductase"/>
</dbReference>
<dbReference type="SUPFAM" id="SSF48179">
    <property type="entry name" value="6-phosphogluconate dehydrogenase C-terminal domain-like"/>
    <property type="match status" value="1"/>
</dbReference>